<evidence type="ECO:0000256" key="5">
    <source>
        <dbReference type="PROSITE-ProRule" id="PRU00309"/>
    </source>
</evidence>
<evidence type="ECO:0000313" key="9">
    <source>
        <dbReference type="Proteomes" id="UP000325440"/>
    </source>
</evidence>
<name>A0A5E4MEC6_9HEMI</name>
<evidence type="ECO:0000313" key="8">
    <source>
        <dbReference type="EMBL" id="VVC28263.1"/>
    </source>
</evidence>
<accession>A0A5E4MEC6</accession>
<dbReference type="EMBL" id="CABPRJ010000479">
    <property type="protein sequence ID" value="VVC28263.1"/>
    <property type="molecule type" value="Genomic_DNA"/>
</dbReference>
<evidence type="ECO:0000259" key="7">
    <source>
        <dbReference type="PROSITE" id="PS50950"/>
    </source>
</evidence>
<evidence type="ECO:0000256" key="2">
    <source>
        <dbReference type="ARBA" id="ARBA00022771"/>
    </source>
</evidence>
<keyword evidence="2 5" id="KW-0863">Zinc-finger</keyword>
<dbReference type="InterPro" id="IPR006612">
    <property type="entry name" value="THAP_Znf"/>
</dbReference>
<evidence type="ECO:0000256" key="6">
    <source>
        <dbReference type="SAM" id="MobiDB-lite"/>
    </source>
</evidence>
<protein>
    <submittedName>
        <fullName evidence="8">Zinc finger, C2CH-type</fullName>
    </submittedName>
</protein>
<gene>
    <name evidence="8" type="ORF">CINCED_3A024390</name>
</gene>
<keyword evidence="9" id="KW-1185">Reference proteome</keyword>
<dbReference type="SMART" id="SM00980">
    <property type="entry name" value="THAP"/>
    <property type="match status" value="1"/>
</dbReference>
<keyword evidence="1" id="KW-0479">Metal-binding</keyword>
<keyword evidence="4 5" id="KW-0238">DNA-binding</keyword>
<sequence>MVMACSAFKCANKYHEDIPIQFHRFPLENPELLNKWMSEMKINDFKPTVYSFLCSEHFIIDDYEIQPGTEVKFLKNDAFPTVFKYFPSYLQENLTFKQPVLPRPTISEFSVQEIPASTSRSTDPLVDNEVVPVVSSPELLDGSEYTLKQCDSKSSKRVLRSKIKKLQKRLKKRDLKIKSLKTLLYNMKKKKVPSSDETANQLEEQHVGTIL</sequence>
<dbReference type="PROSITE" id="PS50950">
    <property type="entry name" value="ZF_THAP"/>
    <property type="match status" value="1"/>
</dbReference>
<feature type="region of interest" description="Disordered" evidence="6">
    <location>
        <begin position="192"/>
        <end position="211"/>
    </location>
</feature>
<dbReference type="Proteomes" id="UP000325440">
    <property type="component" value="Unassembled WGS sequence"/>
</dbReference>
<evidence type="ECO:0000256" key="1">
    <source>
        <dbReference type="ARBA" id="ARBA00022723"/>
    </source>
</evidence>
<evidence type="ECO:0000256" key="4">
    <source>
        <dbReference type="ARBA" id="ARBA00023125"/>
    </source>
</evidence>
<organism evidence="8 9">
    <name type="scientific">Cinara cedri</name>
    <dbReference type="NCBI Taxonomy" id="506608"/>
    <lineage>
        <taxon>Eukaryota</taxon>
        <taxon>Metazoa</taxon>
        <taxon>Ecdysozoa</taxon>
        <taxon>Arthropoda</taxon>
        <taxon>Hexapoda</taxon>
        <taxon>Insecta</taxon>
        <taxon>Pterygota</taxon>
        <taxon>Neoptera</taxon>
        <taxon>Paraneoptera</taxon>
        <taxon>Hemiptera</taxon>
        <taxon>Sternorrhyncha</taxon>
        <taxon>Aphidomorpha</taxon>
        <taxon>Aphidoidea</taxon>
        <taxon>Aphididae</taxon>
        <taxon>Lachninae</taxon>
        <taxon>Cinara</taxon>
    </lineage>
</organism>
<dbReference type="SUPFAM" id="SSF57716">
    <property type="entry name" value="Glucocorticoid receptor-like (DNA-binding domain)"/>
    <property type="match status" value="1"/>
</dbReference>
<proteinExistence type="predicted"/>
<dbReference type="InterPro" id="IPR052224">
    <property type="entry name" value="THAP_domain_protein"/>
</dbReference>
<dbReference type="PANTHER" id="PTHR46927">
    <property type="entry name" value="AGAP005574-PA"/>
    <property type="match status" value="1"/>
</dbReference>
<feature type="domain" description="THAP-type" evidence="7">
    <location>
        <begin position="1"/>
        <end position="83"/>
    </location>
</feature>
<reference evidence="8 9" key="1">
    <citation type="submission" date="2019-08" db="EMBL/GenBank/DDBJ databases">
        <authorList>
            <person name="Alioto T."/>
            <person name="Alioto T."/>
            <person name="Gomez Garrido J."/>
        </authorList>
    </citation>
    <scope>NUCLEOTIDE SEQUENCE [LARGE SCALE GENOMIC DNA]</scope>
</reference>
<evidence type="ECO:0000256" key="3">
    <source>
        <dbReference type="ARBA" id="ARBA00022833"/>
    </source>
</evidence>
<dbReference type="Pfam" id="PF05485">
    <property type="entry name" value="THAP"/>
    <property type="match status" value="1"/>
</dbReference>
<dbReference type="GO" id="GO:0003677">
    <property type="term" value="F:DNA binding"/>
    <property type="evidence" value="ECO:0007669"/>
    <property type="project" value="UniProtKB-UniRule"/>
</dbReference>
<keyword evidence="3" id="KW-0862">Zinc</keyword>
<dbReference type="GO" id="GO:0008270">
    <property type="term" value="F:zinc ion binding"/>
    <property type="evidence" value="ECO:0007669"/>
    <property type="project" value="UniProtKB-KW"/>
</dbReference>
<dbReference type="AlphaFoldDB" id="A0A5E4MEC6"/>
<dbReference type="PANTHER" id="PTHR46927:SF3">
    <property type="entry name" value="THAP-TYPE DOMAIN-CONTAINING PROTEIN"/>
    <property type="match status" value="1"/>
</dbReference>